<protein>
    <submittedName>
        <fullName evidence="1">Uncharacterized protein</fullName>
    </submittedName>
</protein>
<evidence type="ECO:0000313" key="1">
    <source>
        <dbReference type="EMBL" id="RNF26627.1"/>
    </source>
</evidence>
<dbReference type="GeneID" id="40315030"/>
<dbReference type="Proteomes" id="UP000284403">
    <property type="component" value="Unassembled WGS sequence"/>
</dbReference>
<organism evidence="1 2">
    <name type="scientific">Trypanosoma conorhini</name>
    <dbReference type="NCBI Taxonomy" id="83891"/>
    <lineage>
        <taxon>Eukaryota</taxon>
        <taxon>Discoba</taxon>
        <taxon>Euglenozoa</taxon>
        <taxon>Kinetoplastea</taxon>
        <taxon>Metakinetoplastina</taxon>
        <taxon>Trypanosomatida</taxon>
        <taxon>Trypanosomatidae</taxon>
        <taxon>Trypanosoma</taxon>
    </lineage>
</organism>
<name>A0A422Q9L2_9TRYP</name>
<reference evidence="1 2" key="1">
    <citation type="journal article" date="2018" name="BMC Genomics">
        <title>Genomic comparison of Trypanosoma conorhini and Trypanosoma rangeli to Trypanosoma cruzi strains of high and low virulence.</title>
        <authorList>
            <person name="Bradwell K.R."/>
            <person name="Koparde V.N."/>
            <person name="Matveyev A.V."/>
            <person name="Serrano M.G."/>
            <person name="Alves J.M."/>
            <person name="Parikh H."/>
            <person name="Huang B."/>
            <person name="Lee V."/>
            <person name="Espinosa-Alvarez O."/>
            <person name="Ortiz P.A."/>
            <person name="Costa-Martins A.G."/>
            <person name="Teixeira M.M."/>
            <person name="Buck G.A."/>
        </authorList>
    </citation>
    <scope>NUCLEOTIDE SEQUENCE [LARGE SCALE GENOMIC DNA]</scope>
    <source>
        <strain evidence="1 2">025E</strain>
    </source>
</reference>
<comment type="caution">
    <text evidence="1">The sequence shown here is derived from an EMBL/GenBank/DDBJ whole genome shotgun (WGS) entry which is preliminary data.</text>
</comment>
<dbReference type="AlphaFoldDB" id="A0A422Q9L2"/>
<dbReference type="EMBL" id="MKKU01000034">
    <property type="protein sequence ID" value="RNF26627.1"/>
    <property type="molecule type" value="Genomic_DNA"/>
</dbReference>
<sequence>MELDTASDGEVYARALQEARWEVLQGLNVEKDWRQIQERHPFFRDIVMDADRQAKQLASVLAATEFFLKRLLWCCENGPAPSFVDPTKLKQWQESLAVFISLCEASPVPTQARWAAEMRQRASETRSCGAVNADSGEANNDCNYNNNGGIDHSDEDDGSFVNTRLKELVTQCAAVGRMRCRQLRGEDDMSVRERRAVSVMEAFVAPQTLDW</sequence>
<accession>A0A422Q9L2</accession>
<proteinExistence type="predicted"/>
<keyword evidence="2" id="KW-1185">Reference proteome</keyword>
<dbReference type="OrthoDB" id="273259at2759"/>
<gene>
    <name evidence="1" type="ORF">Tco025E_01419</name>
</gene>
<evidence type="ECO:0000313" key="2">
    <source>
        <dbReference type="Proteomes" id="UP000284403"/>
    </source>
</evidence>
<dbReference type="RefSeq" id="XP_029231833.1">
    <property type="nucleotide sequence ID" value="XM_029368357.1"/>
</dbReference>